<dbReference type="OrthoDB" id="9794010at2"/>
<comment type="cofactor">
    <cofactor evidence="6">
        <name>FMN</name>
        <dbReference type="ChEBI" id="CHEBI:58210"/>
    </cofactor>
</comment>
<evidence type="ECO:0000313" key="9">
    <source>
        <dbReference type="EMBL" id="SFL43832.1"/>
    </source>
</evidence>
<sequence length="186" mass="20419">MEKNSTKNLILTLSIIGIISALLLTFVYQWTSPYIQANQAENQRKAINEVLSGAETIKQVEKDGETFYEGYSADGQRIGVAYKNSGGGYNGIIELMIGFDIENQKIFRISVLSHEETPGLGARITEQEFKSNFVNKPFGQYQVVKTPAQSELDVEAISGATISSVRTTRIIQDAVTKITKAYGGGK</sequence>
<evidence type="ECO:0000259" key="8">
    <source>
        <dbReference type="SMART" id="SM00900"/>
    </source>
</evidence>
<dbReference type="Proteomes" id="UP000199006">
    <property type="component" value="Unassembled WGS sequence"/>
</dbReference>
<reference evidence="9 10" key="1">
    <citation type="submission" date="2016-10" db="EMBL/GenBank/DDBJ databases">
        <authorList>
            <person name="de Groot N.N."/>
        </authorList>
    </citation>
    <scope>NUCLEOTIDE SEQUENCE [LARGE SCALE GENOMIC DNA]</scope>
    <source>
        <strain evidence="9 10">ATCC 51327</strain>
    </source>
</reference>
<dbReference type="AlphaFoldDB" id="A0A1I4HNT2"/>
<keyword evidence="1 6" id="KW-0813">Transport</keyword>
<dbReference type="InterPro" id="IPR010209">
    <property type="entry name" value="Ion_transpt_RnfG/RsxG"/>
</dbReference>
<gene>
    <name evidence="6" type="primary">rnfG</name>
    <name evidence="9" type="ORF">SAMN02983006_01142</name>
</gene>
<name>A0A1I4HNT2_9FIRM</name>
<feature type="domain" description="FMN-binding" evidence="8">
    <location>
        <begin position="88"/>
        <end position="178"/>
    </location>
</feature>
<keyword evidence="4 6" id="KW-0288">FMN</keyword>
<dbReference type="PANTHER" id="PTHR36118">
    <property type="entry name" value="ION-TRANSLOCATING OXIDOREDUCTASE COMPLEX SUBUNIT G"/>
    <property type="match status" value="1"/>
</dbReference>
<evidence type="ECO:0000256" key="1">
    <source>
        <dbReference type="ARBA" id="ARBA00022448"/>
    </source>
</evidence>
<keyword evidence="3 6" id="KW-0285">Flavoprotein</keyword>
<keyword evidence="5 6" id="KW-0249">Electron transport</keyword>
<dbReference type="NCBIfam" id="TIGR01947">
    <property type="entry name" value="rnfG"/>
    <property type="match status" value="1"/>
</dbReference>
<dbReference type="EMBL" id="FOTI01000012">
    <property type="protein sequence ID" value="SFL43832.1"/>
    <property type="molecule type" value="Genomic_DNA"/>
</dbReference>
<comment type="function">
    <text evidence="6">Part of a membrane-bound complex that couples electron transfer with translocation of ions across the membrane.</text>
</comment>
<dbReference type="GO" id="GO:0005886">
    <property type="term" value="C:plasma membrane"/>
    <property type="evidence" value="ECO:0007669"/>
    <property type="project" value="UniProtKB-SubCell"/>
</dbReference>
<evidence type="ECO:0000256" key="7">
    <source>
        <dbReference type="SAM" id="Phobius"/>
    </source>
</evidence>
<proteinExistence type="inferred from homology"/>
<dbReference type="PANTHER" id="PTHR36118:SF1">
    <property type="entry name" value="ION-TRANSLOCATING OXIDOREDUCTASE COMPLEX SUBUNIT G"/>
    <property type="match status" value="1"/>
</dbReference>
<feature type="modified residue" description="FMN phosphoryl threonine" evidence="6">
    <location>
        <position position="161"/>
    </location>
</feature>
<dbReference type="Pfam" id="PF04205">
    <property type="entry name" value="FMN_bind"/>
    <property type="match status" value="1"/>
</dbReference>
<evidence type="ECO:0000256" key="5">
    <source>
        <dbReference type="ARBA" id="ARBA00022982"/>
    </source>
</evidence>
<keyword evidence="2 6" id="KW-0597">Phosphoprotein</keyword>
<keyword evidence="10" id="KW-1185">Reference proteome</keyword>
<evidence type="ECO:0000313" key="10">
    <source>
        <dbReference type="Proteomes" id="UP000199006"/>
    </source>
</evidence>
<dbReference type="HAMAP" id="MF_00479">
    <property type="entry name" value="RsxG_RnfG"/>
    <property type="match status" value="1"/>
</dbReference>
<comment type="subunit">
    <text evidence="6">The complex is composed of six subunits: RnfA, RnfB, RnfC, RnfD, RnfE and RnfG.</text>
</comment>
<dbReference type="InterPro" id="IPR007329">
    <property type="entry name" value="FMN-bd"/>
</dbReference>
<evidence type="ECO:0000256" key="3">
    <source>
        <dbReference type="ARBA" id="ARBA00022630"/>
    </source>
</evidence>
<keyword evidence="6 7" id="KW-0812">Transmembrane</keyword>
<evidence type="ECO:0000256" key="4">
    <source>
        <dbReference type="ARBA" id="ARBA00022643"/>
    </source>
</evidence>
<dbReference type="PIRSF" id="PIRSF006091">
    <property type="entry name" value="E_trnsport_RnfG"/>
    <property type="match status" value="1"/>
</dbReference>
<comment type="subcellular location">
    <subcellularLocation>
        <location evidence="6">Cell membrane</location>
        <topology evidence="6">Single-pass membrane protein</topology>
    </subcellularLocation>
</comment>
<protein>
    <recommendedName>
        <fullName evidence="6">Ion-translocating oxidoreductase complex subunit G</fullName>
        <ecNumber evidence="6">7.-.-.-</ecNumber>
    </recommendedName>
    <alternativeName>
        <fullName evidence="6">Rnf electron transport complex subunit G</fullName>
    </alternativeName>
</protein>
<keyword evidence="6" id="KW-1003">Cell membrane</keyword>
<dbReference type="EC" id="7.-.-.-" evidence="6"/>
<keyword evidence="6 7" id="KW-1133">Transmembrane helix</keyword>
<dbReference type="GO" id="GO:0009055">
    <property type="term" value="F:electron transfer activity"/>
    <property type="evidence" value="ECO:0007669"/>
    <property type="project" value="InterPro"/>
</dbReference>
<organism evidence="9 10">
    <name type="scientific">Halanaerobium salsuginis</name>
    <dbReference type="NCBI Taxonomy" id="29563"/>
    <lineage>
        <taxon>Bacteria</taxon>
        <taxon>Bacillati</taxon>
        <taxon>Bacillota</taxon>
        <taxon>Clostridia</taxon>
        <taxon>Halanaerobiales</taxon>
        <taxon>Halanaerobiaceae</taxon>
        <taxon>Halanaerobium</taxon>
    </lineage>
</organism>
<dbReference type="STRING" id="29563.SAMN02983006_01142"/>
<dbReference type="SMART" id="SM00900">
    <property type="entry name" value="FMN_bind"/>
    <property type="match status" value="1"/>
</dbReference>
<evidence type="ECO:0000256" key="2">
    <source>
        <dbReference type="ARBA" id="ARBA00022553"/>
    </source>
</evidence>
<accession>A0A1I4HNT2</accession>
<dbReference type="GO" id="GO:0022900">
    <property type="term" value="P:electron transport chain"/>
    <property type="evidence" value="ECO:0007669"/>
    <property type="project" value="UniProtKB-UniRule"/>
</dbReference>
<keyword evidence="6 7" id="KW-0472">Membrane</keyword>
<dbReference type="GO" id="GO:0010181">
    <property type="term" value="F:FMN binding"/>
    <property type="evidence" value="ECO:0007669"/>
    <property type="project" value="InterPro"/>
</dbReference>
<comment type="similarity">
    <text evidence="6">Belongs to the RnfG family.</text>
</comment>
<feature type="transmembrane region" description="Helical" evidence="7">
    <location>
        <begin position="9"/>
        <end position="30"/>
    </location>
</feature>
<keyword evidence="6" id="KW-1278">Translocase</keyword>
<dbReference type="RefSeq" id="WP_089860895.1">
    <property type="nucleotide sequence ID" value="NZ_FOTI01000012.1"/>
</dbReference>
<evidence type="ECO:0000256" key="6">
    <source>
        <dbReference type="HAMAP-Rule" id="MF_00479"/>
    </source>
</evidence>